<sequence>MFSFIHAFVACLCFCVISFPLTAKNFVVGVQDVPYYPLYDFPHPSHSKELLDAFAKSKGYTFTYLALPIKRTDYWYQENEIDFKYPDSKRWSNGRNVFYKLKFSDAVVELLAGAIVRSDNVGKHRSDVKTLGTILGFHATMWLDLMASGNTKLVQSSSPLNIVKQVLYGHVDATNIEPSVANYYLTLIGKEGDLVLDKTLPFEKYTYHLSTIKHEEVLTEFNQFLRENEKLLLDLQEKYDITDTRKF</sequence>
<evidence type="ECO:0000313" key="2">
    <source>
        <dbReference type="EMBL" id="MBB6542677.1"/>
    </source>
</evidence>
<accession>A0A7X0NFT6</accession>
<evidence type="ECO:0000313" key="3">
    <source>
        <dbReference type="Proteomes" id="UP000537141"/>
    </source>
</evidence>
<keyword evidence="1" id="KW-0732">Signal</keyword>
<dbReference type="Proteomes" id="UP000537141">
    <property type="component" value="Unassembled WGS sequence"/>
</dbReference>
<comment type="caution">
    <text evidence="2">The sequence shown here is derived from an EMBL/GenBank/DDBJ whole genome shotgun (WGS) entry which is preliminary data.</text>
</comment>
<dbReference type="EMBL" id="JACHHU010000007">
    <property type="protein sequence ID" value="MBB6542677.1"/>
    <property type="molecule type" value="Genomic_DNA"/>
</dbReference>
<dbReference type="SUPFAM" id="SSF53850">
    <property type="entry name" value="Periplasmic binding protein-like II"/>
    <property type="match status" value="1"/>
</dbReference>
<protein>
    <recommendedName>
        <fullName evidence="4">Solute-binding protein family 3/N-terminal domain-containing protein</fullName>
    </recommendedName>
</protein>
<proteinExistence type="predicted"/>
<feature type="chain" id="PRO_5031205772" description="Solute-binding protein family 3/N-terminal domain-containing protein" evidence="1">
    <location>
        <begin position="24"/>
        <end position="247"/>
    </location>
</feature>
<organism evidence="2 3">
    <name type="scientific">Thalassotalea piscium</name>
    <dbReference type="NCBI Taxonomy" id="1230533"/>
    <lineage>
        <taxon>Bacteria</taxon>
        <taxon>Pseudomonadati</taxon>
        <taxon>Pseudomonadota</taxon>
        <taxon>Gammaproteobacteria</taxon>
        <taxon>Alteromonadales</taxon>
        <taxon>Colwelliaceae</taxon>
        <taxon>Thalassotalea</taxon>
    </lineage>
</organism>
<reference evidence="2 3" key="1">
    <citation type="submission" date="2020-08" db="EMBL/GenBank/DDBJ databases">
        <title>Genomic Encyclopedia of Type Strains, Phase IV (KMG-IV): sequencing the most valuable type-strain genomes for metagenomic binning, comparative biology and taxonomic classification.</title>
        <authorList>
            <person name="Goeker M."/>
        </authorList>
    </citation>
    <scope>NUCLEOTIDE SEQUENCE [LARGE SCALE GENOMIC DNA]</scope>
    <source>
        <strain evidence="2 3">DSM 26287</strain>
    </source>
</reference>
<name>A0A7X0NFT6_9GAMM</name>
<gene>
    <name evidence="2" type="ORF">HNQ55_001177</name>
</gene>
<evidence type="ECO:0000256" key="1">
    <source>
        <dbReference type="SAM" id="SignalP"/>
    </source>
</evidence>
<feature type="signal peptide" evidence="1">
    <location>
        <begin position="1"/>
        <end position="23"/>
    </location>
</feature>
<dbReference type="AlphaFoldDB" id="A0A7X0NFT6"/>
<evidence type="ECO:0008006" key="4">
    <source>
        <dbReference type="Google" id="ProtNLM"/>
    </source>
</evidence>
<dbReference type="RefSeq" id="WP_184423495.1">
    <property type="nucleotide sequence ID" value="NZ_AP027362.1"/>
</dbReference>
<keyword evidence="3" id="KW-1185">Reference proteome</keyword>
<dbReference type="Gene3D" id="3.40.190.10">
    <property type="entry name" value="Periplasmic binding protein-like II"/>
    <property type="match status" value="2"/>
</dbReference>